<evidence type="ECO:0000313" key="2">
    <source>
        <dbReference type="Proteomes" id="UP000478208"/>
    </source>
</evidence>
<evidence type="ECO:0008006" key="3">
    <source>
        <dbReference type="Google" id="ProtNLM"/>
    </source>
</evidence>
<organism evidence="1 2">
    <name type="scientific">Winogradskyella endarachnes</name>
    <dbReference type="NCBI Taxonomy" id="2681965"/>
    <lineage>
        <taxon>Bacteria</taxon>
        <taxon>Pseudomonadati</taxon>
        <taxon>Bacteroidota</taxon>
        <taxon>Flavobacteriia</taxon>
        <taxon>Flavobacteriales</taxon>
        <taxon>Flavobacteriaceae</taxon>
        <taxon>Winogradskyella</taxon>
    </lineage>
</organism>
<dbReference type="Gene3D" id="3.90.1720.10">
    <property type="entry name" value="endopeptidase domain like (from Nostoc punctiforme)"/>
    <property type="match status" value="1"/>
</dbReference>
<proteinExistence type="predicted"/>
<dbReference type="SUPFAM" id="SSF54001">
    <property type="entry name" value="Cysteine proteinases"/>
    <property type="match status" value="1"/>
</dbReference>
<evidence type="ECO:0000313" key="1">
    <source>
        <dbReference type="EMBL" id="MUU76959.1"/>
    </source>
</evidence>
<dbReference type="AlphaFoldDB" id="A0A6L6U520"/>
<dbReference type="Proteomes" id="UP000478208">
    <property type="component" value="Unassembled WGS sequence"/>
</dbReference>
<reference evidence="1 2" key="1">
    <citation type="submission" date="2019-12" db="EMBL/GenBank/DDBJ databases">
        <authorList>
            <person name="Li J."/>
        </authorList>
    </citation>
    <scope>NUCLEOTIDE SEQUENCE [LARGE SCALE GENOMIC DNA]</scope>
    <source>
        <strain evidence="1 2">HL2-2</strain>
    </source>
</reference>
<dbReference type="InterPro" id="IPR038765">
    <property type="entry name" value="Papain-like_cys_pep_sf"/>
</dbReference>
<accession>A0A6L6U520</accession>
<dbReference type="EMBL" id="WOWS01000001">
    <property type="protein sequence ID" value="MUU76959.1"/>
    <property type="molecule type" value="Genomic_DNA"/>
</dbReference>
<keyword evidence="2" id="KW-1185">Reference proteome</keyword>
<name>A0A6L6U520_9FLAO</name>
<gene>
    <name evidence="1" type="ORF">GN138_00745</name>
</gene>
<dbReference type="Pfam" id="PF05708">
    <property type="entry name" value="Peptidase_C92"/>
    <property type="match status" value="1"/>
</dbReference>
<dbReference type="InterPro" id="IPR024453">
    <property type="entry name" value="Peptidase_C92"/>
</dbReference>
<sequence length="212" mass="23791">MNKLDLKPIVSILLVVLCISCSTDSLKIKSGDIIFRGNAHSDLSQAINEVTQTSKSTNYSHIGICEVSNGDVFVYHSDLGKGVIREPLEAFITAKDSIGYTVDLYRIKTLEDKQIETALVKAKSLLGNSYNSTYILEDEGYYCSEYIYELFKADSIFKLEPMTFKNAETHQFHSGWITHYENLGIEIPEGKPGCNPNGMANNDNLMFIRKIK</sequence>
<protein>
    <recommendedName>
        <fullName evidence="3">Permuted papain-like amidase YaeF/Yiix C92 family enzyme</fullName>
    </recommendedName>
</protein>
<comment type="caution">
    <text evidence="1">The sequence shown here is derived from an EMBL/GenBank/DDBJ whole genome shotgun (WGS) entry which is preliminary data.</text>
</comment>